<organism evidence="1 2">
    <name type="scientific">Lactuca saligna</name>
    <name type="common">Willowleaf lettuce</name>
    <dbReference type="NCBI Taxonomy" id="75948"/>
    <lineage>
        <taxon>Eukaryota</taxon>
        <taxon>Viridiplantae</taxon>
        <taxon>Streptophyta</taxon>
        <taxon>Embryophyta</taxon>
        <taxon>Tracheophyta</taxon>
        <taxon>Spermatophyta</taxon>
        <taxon>Magnoliopsida</taxon>
        <taxon>eudicotyledons</taxon>
        <taxon>Gunneridae</taxon>
        <taxon>Pentapetalae</taxon>
        <taxon>asterids</taxon>
        <taxon>campanulids</taxon>
        <taxon>Asterales</taxon>
        <taxon>Asteraceae</taxon>
        <taxon>Cichorioideae</taxon>
        <taxon>Cichorieae</taxon>
        <taxon>Lactucinae</taxon>
        <taxon>Lactuca</taxon>
    </lineage>
</organism>
<proteinExistence type="predicted"/>
<accession>A0AA35UTY2</accession>
<dbReference type="EMBL" id="OX465086">
    <property type="protein sequence ID" value="CAI9264259.1"/>
    <property type="molecule type" value="Genomic_DNA"/>
</dbReference>
<protein>
    <submittedName>
        <fullName evidence="1">Uncharacterized protein</fullName>
    </submittedName>
</protein>
<evidence type="ECO:0000313" key="2">
    <source>
        <dbReference type="Proteomes" id="UP001177003"/>
    </source>
</evidence>
<reference evidence="1" key="1">
    <citation type="submission" date="2023-04" db="EMBL/GenBank/DDBJ databases">
        <authorList>
            <person name="Vijverberg K."/>
            <person name="Xiong W."/>
            <person name="Schranz E."/>
        </authorList>
    </citation>
    <scope>NUCLEOTIDE SEQUENCE</scope>
</reference>
<sequence length="106" mass="12278">MGYEGVFPPTLKKLLPPYWRFLAHSFVICISGGKTSADEISLLNIGAIAVLVMDLKFNFSRFVLNEMKNNLQGKRKDNFLMYPRFLQMIFDSQYPDLERRGDVTPR</sequence>
<dbReference type="AlphaFoldDB" id="A0AA35UTY2"/>
<gene>
    <name evidence="1" type="ORF">LSALG_LOCUS4916</name>
</gene>
<evidence type="ECO:0000313" key="1">
    <source>
        <dbReference type="EMBL" id="CAI9264259.1"/>
    </source>
</evidence>
<dbReference type="Proteomes" id="UP001177003">
    <property type="component" value="Chromosome 0"/>
</dbReference>
<keyword evidence="2" id="KW-1185">Reference proteome</keyword>
<name>A0AA35UTY2_LACSI</name>